<dbReference type="HOGENOM" id="CLU_3136660_0_0_4"/>
<keyword evidence="2" id="KW-1185">Reference proteome</keyword>
<organism evidence="1 2">
    <name type="scientific">Kingella kingae ATCC 23330</name>
    <dbReference type="NCBI Taxonomy" id="887327"/>
    <lineage>
        <taxon>Bacteria</taxon>
        <taxon>Pseudomonadati</taxon>
        <taxon>Pseudomonadota</taxon>
        <taxon>Betaproteobacteria</taxon>
        <taxon>Neisseriales</taxon>
        <taxon>Neisseriaceae</taxon>
        <taxon>Kingella</taxon>
    </lineage>
</organism>
<dbReference type="EMBL" id="AFHS01000036">
    <property type="protein sequence ID" value="EGK09266.1"/>
    <property type="molecule type" value="Genomic_DNA"/>
</dbReference>
<reference evidence="1 2" key="1">
    <citation type="submission" date="2011-04" db="EMBL/GenBank/DDBJ databases">
        <authorList>
            <person name="Muzny D."/>
            <person name="Qin X."/>
            <person name="Deng J."/>
            <person name="Jiang H."/>
            <person name="Liu Y."/>
            <person name="Qu J."/>
            <person name="Song X.-Z."/>
            <person name="Zhang L."/>
            <person name="Thornton R."/>
            <person name="Coyle M."/>
            <person name="Francisco L."/>
            <person name="Jackson L."/>
            <person name="Javaid M."/>
            <person name="Korchina V."/>
            <person name="Kovar C."/>
            <person name="Mata R."/>
            <person name="Mathew T."/>
            <person name="Ngo R."/>
            <person name="Nguyen L."/>
            <person name="Nguyen N."/>
            <person name="Okwuonu G."/>
            <person name="Ongeri F."/>
            <person name="Pham C."/>
            <person name="Simmons D."/>
            <person name="Wilczek-Boney K."/>
            <person name="Hale W."/>
            <person name="Jakkamsetti A."/>
            <person name="Pham P."/>
            <person name="Ruth R."/>
            <person name="San Lucas F."/>
            <person name="Warren J."/>
            <person name="Zhang J."/>
            <person name="Zhao Z."/>
            <person name="Zhou C."/>
            <person name="Zhu D."/>
            <person name="Lee S."/>
            <person name="Bess C."/>
            <person name="Blankenburg K."/>
            <person name="Forbes L."/>
            <person name="Fu Q."/>
            <person name="Gubbala S."/>
            <person name="Hirani K."/>
            <person name="Jayaseelan J.C."/>
            <person name="Lara F."/>
            <person name="Munidasa M."/>
            <person name="Palculict T."/>
            <person name="Patil S."/>
            <person name="Pu L.-L."/>
            <person name="Saada N."/>
            <person name="Tang L."/>
            <person name="Weissenberger G."/>
            <person name="Zhu Y."/>
            <person name="Hemphill L."/>
            <person name="Shang Y."/>
            <person name="Youmans B."/>
            <person name="Ayvaz T."/>
            <person name="Ross M."/>
            <person name="Santibanez J."/>
            <person name="Aqrawi P."/>
            <person name="Gross S."/>
            <person name="Joshi V."/>
            <person name="Fowler G."/>
            <person name="Nazareth L."/>
            <person name="Reid J."/>
            <person name="Worley K."/>
            <person name="Petrosino J."/>
            <person name="Highlander S."/>
            <person name="Gibbs R."/>
        </authorList>
    </citation>
    <scope>NUCLEOTIDE SEQUENCE [LARGE SCALE GENOMIC DNA]</scope>
    <source>
        <strain evidence="1 2">ATCC 23330</strain>
    </source>
</reference>
<dbReference type="AlphaFoldDB" id="F5S6U7"/>
<proteinExistence type="predicted"/>
<comment type="caution">
    <text evidence="1">The sequence shown here is derived from an EMBL/GenBank/DDBJ whole genome shotgun (WGS) entry which is preliminary data.</text>
</comment>
<evidence type="ECO:0000313" key="1">
    <source>
        <dbReference type="EMBL" id="EGK09266.1"/>
    </source>
</evidence>
<accession>F5S6U7</accession>
<evidence type="ECO:0000313" key="2">
    <source>
        <dbReference type="Proteomes" id="UP000004207"/>
    </source>
</evidence>
<gene>
    <name evidence="1" type="ORF">HMPREF0476_0930</name>
</gene>
<protein>
    <submittedName>
        <fullName evidence="1">Two component system response regulator CheY family protein</fullName>
    </submittedName>
</protein>
<dbReference type="Proteomes" id="UP000004207">
    <property type="component" value="Unassembled WGS sequence"/>
</dbReference>
<sequence>MRAAIAINRYNGQSSLQPICNRKCRLLFLGIKPFKAACTLILFRNRLSC</sequence>
<name>F5S6U7_KINKI</name>